<feature type="compositionally biased region" description="Pro residues" evidence="4">
    <location>
        <begin position="298"/>
        <end position="313"/>
    </location>
</feature>
<keyword evidence="1" id="KW-0433">Leucine-rich repeat</keyword>
<evidence type="ECO:0008006" key="7">
    <source>
        <dbReference type="Google" id="ProtNLM"/>
    </source>
</evidence>
<dbReference type="EMBL" id="SPLM01000073">
    <property type="protein sequence ID" value="TMW62596.1"/>
    <property type="molecule type" value="Genomic_DNA"/>
</dbReference>
<evidence type="ECO:0000256" key="3">
    <source>
        <dbReference type="SAM" id="Coils"/>
    </source>
</evidence>
<dbReference type="InterPro" id="IPR003591">
    <property type="entry name" value="Leu-rich_rpt_typical-subtyp"/>
</dbReference>
<dbReference type="SUPFAM" id="SSF52075">
    <property type="entry name" value="Outer arm dynein light chain 1"/>
    <property type="match status" value="1"/>
</dbReference>
<feature type="region of interest" description="Disordered" evidence="4">
    <location>
        <begin position="493"/>
        <end position="519"/>
    </location>
</feature>
<dbReference type="GO" id="GO:0005737">
    <property type="term" value="C:cytoplasm"/>
    <property type="evidence" value="ECO:0007669"/>
    <property type="project" value="TreeGrafter"/>
</dbReference>
<name>A0A8K1FHD4_PYTOL</name>
<gene>
    <name evidence="5" type="ORF">Poli38472_005214</name>
</gene>
<feature type="compositionally biased region" description="Basic residues" evidence="4">
    <location>
        <begin position="231"/>
        <end position="241"/>
    </location>
</feature>
<dbReference type="SMART" id="SM00369">
    <property type="entry name" value="LRR_TYP"/>
    <property type="match status" value="3"/>
</dbReference>
<dbReference type="PANTHER" id="PTHR15454:SF56">
    <property type="entry name" value="PROTEIN PHOSPHATASE 1 REGULATORY SUBUNIT 7-RELATED"/>
    <property type="match status" value="1"/>
</dbReference>
<dbReference type="InterPro" id="IPR032675">
    <property type="entry name" value="LRR_dom_sf"/>
</dbReference>
<reference evidence="5" key="1">
    <citation type="submission" date="2019-03" db="EMBL/GenBank/DDBJ databases">
        <title>Long read genome sequence of the mycoparasitic Pythium oligandrum ATCC 38472 isolated from sugarbeet rhizosphere.</title>
        <authorList>
            <person name="Gaulin E."/>
        </authorList>
    </citation>
    <scope>NUCLEOTIDE SEQUENCE</scope>
    <source>
        <strain evidence="5">ATCC 38472_TT</strain>
    </source>
</reference>
<dbReference type="SMART" id="SM00365">
    <property type="entry name" value="LRR_SD22"/>
    <property type="match status" value="4"/>
</dbReference>
<keyword evidence="3" id="KW-0175">Coiled coil</keyword>
<feature type="coiled-coil region" evidence="3">
    <location>
        <begin position="684"/>
        <end position="851"/>
    </location>
</feature>
<keyword evidence="6" id="KW-1185">Reference proteome</keyword>
<proteinExistence type="predicted"/>
<accession>A0A8K1FHD4</accession>
<feature type="coiled-coil region" evidence="3">
    <location>
        <begin position="330"/>
        <end position="398"/>
    </location>
</feature>
<organism evidence="5 6">
    <name type="scientific">Pythium oligandrum</name>
    <name type="common">Mycoparasitic fungus</name>
    <dbReference type="NCBI Taxonomy" id="41045"/>
    <lineage>
        <taxon>Eukaryota</taxon>
        <taxon>Sar</taxon>
        <taxon>Stramenopiles</taxon>
        <taxon>Oomycota</taxon>
        <taxon>Peronosporomycetes</taxon>
        <taxon>Pythiales</taxon>
        <taxon>Pythiaceae</taxon>
        <taxon>Pythium</taxon>
    </lineage>
</organism>
<feature type="region of interest" description="Disordered" evidence="4">
    <location>
        <begin position="219"/>
        <end position="257"/>
    </location>
</feature>
<evidence type="ECO:0000256" key="1">
    <source>
        <dbReference type="ARBA" id="ARBA00022614"/>
    </source>
</evidence>
<comment type="caution">
    <text evidence="5">The sequence shown here is derived from an EMBL/GenBank/DDBJ whole genome shotgun (WGS) entry which is preliminary data.</text>
</comment>
<dbReference type="PANTHER" id="PTHR15454">
    <property type="entry name" value="NISCHARIN RELATED"/>
    <property type="match status" value="1"/>
</dbReference>
<protein>
    <recommendedName>
        <fullName evidence="7">Leucine-rich repeat and coiled-coil domain-containing protein 1</fullName>
    </recommendedName>
</protein>
<dbReference type="OrthoDB" id="7451790at2759"/>
<dbReference type="PROSITE" id="PS51450">
    <property type="entry name" value="LRR"/>
    <property type="match status" value="2"/>
</dbReference>
<dbReference type="InterPro" id="IPR001611">
    <property type="entry name" value="Leu-rich_rpt"/>
</dbReference>
<evidence type="ECO:0000256" key="2">
    <source>
        <dbReference type="ARBA" id="ARBA00022737"/>
    </source>
</evidence>
<dbReference type="Pfam" id="PF14580">
    <property type="entry name" value="LRR_9"/>
    <property type="match status" value="1"/>
</dbReference>
<dbReference type="Gene3D" id="3.80.10.10">
    <property type="entry name" value="Ribonuclease Inhibitor"/>
    <property type="match status" value="2"/>
</dbReference>
<feature type="compositionally biased region" description="Basic and acidic residues" evidence="4">
    <location>
        <begin position="493"/>
        <end position="506"/>
    </location>
</feature>
<feature type="coiled-coil region" evidence="3">
    <location>
        <begin position="881"/>
        <end position="956"/>
    </location>
</feature>
<feature type="compositionally biased region" description="Basic and acidic residues" evidence="4">
    <location>
        <begin position="219"/>
        <end position="228"/>
    </location>
</feature>
<dbReference type="Proteomes" id="UP000794436">
    <property type="component" value="Unassembled WGS sequence"/>
</dbReference>
<dbReference type="Gene3D" id="1.10.287.1490">
    <property type="match status" value="1"/>
</dbReference>
<feature type="region of interest" description="Disordered" evidence="4">
    <location>
        <begin position="287"/>
        <end position="315"/>
    </location>
</feature>
<keyword evidence="2" id="KW-0677">Repeat</keyword>
<sequence>MGIRTRNQDEEEEEVVISRVNGGVQAITELQRADATEHCVEQMNLYGNNITRLDGLDLFTGLVELCLSNNAIEEISFHALDPLKQLRVLDLSANRISRLRGLPLLPRLEELSLAHNRLSSLDGILRPVKVPKLKYFDLRSNAFDSVVAFTPLQHLSGLTHLRLQSRDGLFANPLCDHVEYPHVLLDLLPTLTQLDEEDTEFLEEVGKVHMPKYQSIMKRIREERESPKPAKPTRVKQRPARVRRDADGSTTHSQQRVRIFAEAEDRIGYTVTSSKDDQMRLQDIESPENAIPPESNQAPPPPEVAPPPPPASVPPVTTVQRIVMRDASTNTELDLEKEVLQREAATIEKETAMLRREREYLDKETLYFIMEKEFQLKVQKLQEDASSAENRTTKAEAEAVRLSSLLIDREQKLREAQAELAKQSTSQQSDADEMNQKLREELARLQELHQHSVMQAKEKEMDLQQHMKIVFSELGEKTSALEKANELLRQKEQELKTKAQEAHEASKALQDQSTERDSKLQDLRVQLQESNSRLEDTVRQNGLLRKQLDELKASREQYQEECLRKDQHMYRLKKEVLAKSEEVDDVKAQLVKAADRQERLQQQQQQIYDKQLQASIVQLEMEFRREHQNLTDKFQTIQRKYQESVKQYLRLKAAYETCLKREVQQRDEIQRLTAVIHNDQQKIVQQDAKKREEYEVQLQRLQDEKTTLQDGLNQSKEKLRQIPTLQAEMEEQQQLVSRLRQEMNRLQDETRVWERKEGDLKAAIKVKDVMLDDQLRQIEELRKQYKQLKKDYDQDTGDLQAHMEDLENALDDHIQKLAGLDDQHEVDTTALTELKDKVSKFDEERAELEKQVELKDAALGLIETELDRMRGLLSNQDALFQKRLQKHLDRHQEELERTRSAAEEALEKLRIAFDEQREDMVKRYQKLANDLKDVAAQNTKLRVQVEQEKKKNAQNDHDMRVLLAQIDRERQVKKESLKHIRSLFEQLQQDTP</sequence>
<evidence type="ECO:0000256" key="4">
    <source>
        <dbReference type="SAM" id="MobiDB-lite"/>
    </source>
</evidence>
<dbReference type="AlphaFoldDB" id="A0A8K1FHD4"/>
<evidence type="ECO:0000313" key="5">
    <source>
        <dbReference type="EMBL" id="TMW62596.1"/>
    </source>
</evidence>
<evidence type="ECO:0000313" key="6">
    <source>
        <dbReference type="Proteomes" id="UP000794436"/>
    </source>
</evidence>